<dbReference type="InterPro" id="IPR050833">
    <property type="entry name" value="Poly_Biosynth_Transport"/>
</dbReference>
<dbReference type="EMBL" id="CP119311">
    <property type="protein sequence ID" value="WEK34773.1"/>
    <property type="molecule type" value="Genomic_DNA"/>
</dbReference>
<dbReference type="Proteomes" id="UP001220610">
    <property type="component" value="Chromosome"/>
</dbReference>
<protein>
    <submittedName>
        <fullName evidence="8">Oligosaccharide flippase family protein</fullName>
    </submittedName>
</protein>
<feature type="transmembrane region" description="Helical" evidence="7">
    <location>
        <begin position="122"/>
        <end position="141"/>
    </location>
</feature>
<evidence type="ECO:0000313" key="8">
    <source>
        <dbReference type="EMBL" id="WEK34773.1"/>
    </source>
</evidence>
<organism evidence="8 9">
    <name type="scientific">Candidatus Pseudobacter hemicellulosilyticus</name>
    <dbReference type="NCBI Taxonomy" id="3121375"/>
    <lineage>
        <taxon>Bacteria</taxon>
        <taxon>Pseudomonadati</taxon>
        <taxon>Bacteroidota</taxon>
        <taxon>Chitinophagia</taxon>
        <taxon>Chitinophagales</taxon>
        <taxon>Chitinophagaceae</taxon>
        <taxon>Pseudobacter</taxon>
    </lineage>
</organism>
<feature type="transmembrane region" description="Helical" evidence="7">
    <location>
        <begin position="336"/>
        <end position="352"/>
    </location>
</feature>
<evidence type="ECO:0000256" key="5">
    <source>
        <dbReference type="ARBA" id="ARBA00022989"/>
    </source>
</evidence>
<feature type="transmembrane region" description="Helical" evidence="7">
    <location>
        <begin position="12"/>
        <end position="34"/>
    </location>
</feature>
<feature type="transmembrane region" description="Helical" evidence="7">
    <location>
        <begin position="373"/>
        <end position="391"/>
    </location>
</feature>
<feature type="transmembrane region" description="Helical" evidence="7">
    <location>
        <begin position="305"/>
        <end position="330"/>
    </location>
</feature>
<dbReference type="GO" id="GO:0005886">
    <property type="term" value="C:plasma membrane"/>
    <property type="evidence" value="ECO:0007669"/>
    <property type="project" value="UniProtKB-SubCell"/>
</dbReference>
<accession>A0AAJ6BF56</accession>
<dbReference type="AlphaFoldDB" id="A0AAJ6BF56"/>
<evidence type="ECO:0000256" key="3">
    <source>
        <dbReference type="ARBA" id="ARBA00022475"/>
    </source>
</evidence>
<feature type="transmembrane region" description="Helical" evidence="7">
    <location>
        <begin position="89"/>
        <end position="110"/>
    </location>
</feature>
<name>A0AAJ6BF56_9BACT</name>
<gene>
    <name evidence="8" type="ORF">P0Y53_19985</name>
</gene>
<keyword evidence="6 7" id="KW-0472">Membrane</keyword>
<feature type="transmembrane region" description="Helical" evidence="7">
    <location>
        <begin position="153"/>
        <end position="174"/>
    </location>
</feature>
<feature type="transmembrane region" description="Helical" evidence="7">
    <location>
        <begin position="397"/>
        <end position="418"/>
    </location>
</feature>
<keyword evidence="5 7" id="KW-1133">Transmembrane helix</keyword>
<dbReference type="PANTHER" id="PTHR30250:SF10">
    <property type="entry name" value="LIPOPOLYSACCHARIDE BIOSYNTHESIS PROTEIN WZXC"/>
    <property type="match status" value="1"/>
</dbReference>
<proteinExistence type="inferred from homology"/>
<keyword evidence="4 7" id="KW-0812">Transmembrane</keyword>
<sequence>MKLLKSSFWLHSIFYTLLQRFSLFFFGAVAYMVLVRGFSKEDNAVWALYLTILTLFETIKQGLLRNPTIKFLSMPEYAGKKAAVQSSALVINIGFSILAIGLVAGGGQLIARWLQSPDLLPLLAWSFLFIILLVPFNHFEVLLQSKYSFPQIFWAYFVRQGLFFTGILSLFFFLPQHFNLMNLLLLQIGSLLAGTLILLWAVRPLLLRRFHYDSGIIVHMFHFGKYIFGTNLFANLARSFDHFVTANTLDPLEGKKYVSNYNVVSRINNMMDMPSLAAADVLFPKNVETLEQHGMEKVRYYFEKMAGTLLAIILPMALFILLFPKLIIYILAGTEYYDAIPILQISMLVSFVRPLSYQYGSTLDAIGKPVVNFWTNALMMVIALGATWAGLVHFGGIGAVYATAATSLINAGIMYIILRRQIGLQAANIARYTIGTYSQALGLIRKLLNR</sequence>
<evidence type="ECO:0000256" key="7">
    <source>
        <dbReference type="SAM" id="Phobius"/>
    </source>
</evidence>
<reference evidence="8" key="1">
    <citation type="submission" date="2023-03" db="EMBL/GenBank/DDBJ databases">
        <title>Andean soil-derived lignocellulolytic bacterial consortium as a source of novel taxa and putative plastic-active enzymes.</title>
        <authorList>
            <person name="Diaz-Garcia L."/>
            <person name="Chuvochina M."/>
            <person name="Feuerriegel G."/>
            <person name="Bunk B."/>
            <person name="Sproer C."/>
            <person name="Streit W.R."/>
            <person name="Rodriguez L.M."/>
            <person name="Overmann J."/>
            <person name="Jimenez D.J."/>
        </authorList>
    </citation>
    <scope>NUCLEOTIDE SEQUENCE</scope>
    <source>
        <strain evidence="8">MAG 7</strain>
    </source>
</reference>
<comment type="similarity">
    <text evidence="2">Belongs to the polysaccharide synthase family.</text>
</comment>
<feature type="transmembrane region" description="Helical" evidence="7">
    <location>
        <begin position="180"/>
        <end position="202"/>
    </location>
</feature>
<evidence type="ECO:0000256" key="6">
    <source>
        <dbReference type="ARBA" id="ARBA00023136"/>
    </source>
</evidence>
<dbReference type="PANTHER" id="PTHR30250">
    <property type="entry name" value="PST FAMILY PREDICTED COLANIC ACID TRANSPORTER"/>
    <property type="match status" value="1"/>
</dbReference>
<evidence type="ECO:0000256" key="4">
    <source>
        <dbReference type="ARBA" id="ARBA00022692"/>
    </source>
</evidence>
<comment type="subcellular location">
    <subcellularLocation>
        <location evidence="1">Cell membrane</location>
        <topology evidence="1">Multi-pass membrane protein</topology>
    </subcellularLocation>
</comment>
<dbReference type="Pfam" id="PF13440">
    <property type="entry name" value="Polysacc_synt_3"/>
    <property type="match status" value="1"/>
</dbReference>
<evidence type="ECO:0000256" key="2">
    <source>
        <dbReference type="ARBA" id="ARBA00007430"/>
    </source>
</evidence>
<keyword evidence="3" id="KW-1003">Cell membrane</keyword>
<feature type="transmembrane region" description="Helical" evidence="7">
    <location>
        <begin position="46"/>
        <end position="64"/>
    </location>
</feature>
<evidence type="ECO:0000256" key="1">
    <source>
        <dbReference type="ARBA" id="ARBA00004651"/>
    </source>
</evidence>
<evidence type="ECO:0000313" key="9">
    <source>
        <dbReference type="Proteomes" id="UP001220610"/>
    </source>
</evidence>